<keyword evidence="2" id="KW-0031">Aminopeptidase</keyword>
<dbReference type="GO" id="GO:0043171">
    <property type="term" value="P:peptide catabolic process"/>
    <property type="evidence" value="ECO:0007669"/>
    <property type="project" value="TreeGrafter"/>
</dbReference>
<feature type="active site" description="Proton acceptor" evidence="8">
    <location>
        <position position="312"/>
    </location>
</feature>
<feature type="binding site" evidence="9">
    <location>
        <position position="315"/>
    </location>
    <ligand>
        <name>Zn(2+)</name>
        <dbReference type="ChEBI" id="CHEBI:29105"/>
        <note>catalytic</note>
    </ligand>
</feature>
<dbReference type="EMBL" id="CAJOBH010009069">
    <property type="protein sequence ID" value="CAF4130905.1"/>
    <property type="molecule type" value="Genomic_DNA"/>
</dbReference>
<dbReference type="Gene3D" id="1.10.390.10">
    <property type="entry name" value="Neutral Protease Domain 2"/>
    <property type="match status" value="1"/>
</dbReference>
<comment type="similarity">
    <text evidence="1">Belongs to the peptidase M1 family.</text>
</comment>
<evidence type="ECO:0000256" key="1">
    <source>
        <dbReference type="ARBA" id="ARBA00010136"/>
    </source>
</evidence>
<organism evidence="13 14">
    <name type="scientific">Rotaria magnacalcarata</name>
    <dbReference type="NCBI Taxonomy" id="392030"/>
    <lineage>
        <taxon>Eukaryota</taxon>
        <taxon>Metazoa</taxon>
        <taxon>Spiralia</taxon>
        <taxon>Gnathifera</taxon>
        <taxon>Rotifera</taxon>
        <taxon>Eurotatoria</taxon>
        <taxon>Bdelloidea</taxon>
        <taxon>Philodinida</taxon>
        <taxon>Philodinidae</taxon>
        <taxon>Rotaria</taxon>
    </lineage>
</organism>
<keyword evidence="3" id="KW-0645">Protease</keyword>
<evidence type="ECO:0000256" key="3">
    <source>
        <dbReference type="ARBA" id="ARBA00022670"/>
    </source>
</evidence>
<dbReference type="PRINTS" id="PR00756">
    <property type="entry name" value="ALADIPTASE"/>
</dbReference>
<sequence>MSDQETHKLFERLPQTVVPTNYDLTIQTFLDTFKFNGHVIIHLKVNEPVDAVILYSADLQIDNATVTSNSKDELPGTIKIDQENERVNISFDKKLEKGEHELSLKFTGDINNRMQGFYRNKYTAPDGIEVRYGASTQFEPADCRRAFPCWDEPNFKATFDITLITPKNLRAISNMPIKSESEYPEDKEWKITKFDRTPIMSTYLVAYVVGEYDYVETKDSNGVSMRVYTPVGKKEHGNFALDIASKVLPFYAEYFNIKYPIAKADQIAISDFAMGAMENWGLVTYRETALLIDPKFSSMDSRQRVAIVVAHELAHQWFGNLVTMDWWTDL</sequence>
<dbReference type="GO" id="GO:0042277">
    <property type="term" value="F:peptide binding"/>
    <property type="evidence" value="ECO:0007669"/>
    <property type="project" value="TreeGrafter"/>
</dbReference>
<dbReference type="InterPro" id="IPR050344">
    <property type="entry name" value="Peptidase_M1_aminopeptidases"/>
</dbReference>
<evidence type="ECO:0000259" key="11">
    <source>
        <dbReference type="Pfam" id="PF17900"/>
    </source>
</evidence>
<feature type="domain" description="Peptidase M1 membrane alanine aminopeptidase" evidence="10">
    <location>
        <begin position="239"/>
        <end position="330"/>
    </location>
</feature>
<keyword evidence="5" id="KW-0378">Hydrolase</keyword>
<evidence type="ECO:0000259" key="10">
    <source>
        <dbReference type="Pfam" id="PF01433"/>
    </source>
</evidence>
<dbReference type="FunFam" id="2.60.40.1730:FF:000002">
    <property type="entry name" value="Aminopeptidase"/>
    <property type="match status" value="1"/>
</dbReference>
<dbReference type="Pfam" id="PF01433">
    <property type="entry name" value="Peptidase_M1"/>
    <property type="match status" value="1"/>
</dbReference>
<dbReference type="Proteomes" id="UP000676336">
    <property type="component" value="Unassembled WGS sequence"/>
</dbReference>
<dbReference type="GO" id="GO:0005737">
    <property type="term" value="C:cytoplasm"/>
    <property type="evidence" value="ECO:0007669"/>
    <property type="project" value="TreeGrafter"/>
</dbReference>
<dbReference type="InterPro" id="IPR001930">
    <property type="entry name" value="Peptidase_M1"/>
</dbReference>
<feature type="domain" description="Aminopeptidase N-like N-terminal" evidence="11">
    <location>
        <begin position="18"/>
        <end position="204"/>
    </location>
</feature>
<proteinExistence type="inferred from homology"/>
<dbReference type="Pfam" id="PF17900">
    <property type="entry name" value="Peptidase_M1_N"/>
    <property type="match status" value="1"/>
</dbReference>
<feature type="binding site" evidence="9">
    <location>
        <position position="311"/>
    </location>
    <ligand>
        <name>Zn(2+)</name>
        <dbReference type="ChEBI" id="CHEBI:29105"/>
        <note>catalytic</note>
    </ligand>
</feature>
<keyword evidence="7" id="KW-0482">Metalloprotease</keyword>
<accession>A0A8S2QXJ2</accession>
<dbReference type="InterPro" id="IPR045357">
    <property type="entry name" value="Aminopeptidase_N-like_N"/>
</dbReference>
<evidence type="ECO:0000256" key="7">
    <source>
        <dbReference type="ARBA" id="ARBA00023049"/>
    </source>
</evidence>
<gene>
    <name evidence="13" type="ORF">BYL167_LOCUS20536</name>
    <name evidence="12" type="ORF">SMN809_LOCUS13198</name>
</gene>
<dbReference type="GO" id="GO:0008270">
    <property type="term" value="F:zinc ion binding"/>
    <property type="evidence" value="ECO:0007669"/>
    <property type="project" value="InterPro"/>
</dbReference>
<evidence type="ECO:0000313" key="13">
    <source>
        <dbReference type="EMBL" id="CAF4130905.1"/>
    </source>
</evidence>
<evidence type="ECO:0000256" key="8">
    <source>
        <dbReference type="PIRSR" id="PIRSR634016-1"/>
    </source>
</evidence>
<dbReference type="AlphaFoldDB" id="A0A8S2QXJ2"/>
<dbReference type="InterPro" id="IPR027268">
    <property type="entry name" value="Peptidase_M4/M1_CTD_sf"/>
</dbReference>
<reference evidence="13" key="1">
    <citation type="submission" date="2021-02" db="EMBL/GenBank/DDBJ databases">
        <authorList>
            <person name="Nowell W R."/>
        </authorList>
    </citation>
    <scope>NUCLEOTIDE SEQUENCE</scope>
</reference>
<dbReference type="InterPro" id="IPR042097">
    <property type="entry name" value="Aminopeptidase_N-like_N_sf"/>
</dbReference>
<keyword evidence="4 9" id="KW-0479">Metal-binding</keyword>
<comment type="caution">
    <text evidence="13">The sequence shown here is derived from an EMBL/GenBank/DDBJ whole genome shotgun (WGS) entry which is preliminary data.</text>
</comment>
<evidence type="ECO:0000256" key="5">
    <source>
        <dbReference type="ARBA" id="ARBA00022801"/>
    </source>
</evidence>
<dbReference type="InterPro" id="IPR014782">
    <property type="entry name" value="Peptidase_M1_dom"/>
</dbReference>
<dbReference type="GO" id="GO:0006508">
    <property type="term" value="P:proteolysis"/>
    <property type="evidence" value="ECO:0007669"/>
    <property type="project" value="UniProtKB-KW"/>
</dbReference>
<dbReference type="GO" id="GO:0070006">
    <property type="term" value="F:metalloaminopeptidase activity"/>
    <property type="evidence" value="ECO:0007669"/>
    <property type="project" value="TreeGrafter"/>
</dbReference>
<dbReference type="CDD" id="cd09601">
    <property type="entry name" value="M1_APN-Q_like"/>
    <property type="match status" value="1"/>
</dbReference>
<protein>
    <recommendedName>
        <fullName evidence="15">Aminopeptidase N</fullName>
    </recommendedName>
</protein>
<evidence type="ECO:0000256" key="2">
    <source>
        <dbReference type="ARBA" id="ARBA00022438"/>
    </source>
</evidence>
<dbReference type="PANTHER" id="PTHR11533:SF174">
    <property type="entry name" value="PUROMYCIN-SENSITIVE AMINOPEPTIDASE-RELATED"/>
    <property type="match status" value="1"/>
</dbReference>
<evidence type="ECO:0000256" key="6">
    <source>
        <dbReference type="ARBA" id="ARBA00022833"/>
    </source>
</evidence>
<feature type="non-terminal residue" evidence="13">
    <location>
        <position position="330"/>
    </location>
</feature>
<evidence type="ECO:0000256" key="9">
    <source>
        <dbReference type="PIRSR" id="PIRSR634016-3"/>
    </source>
</evidence>
<dbReference type="Proteomes" id="UP000681967">
    <property type="component" value="Unassembled WGS sequence"/>
</dbReference>
<dbReference type="InterPro" id="IPR034016">
    <property type="entry name" value="M1_APN-typ"/>
</dbReference>
<dbReference type="SUPFAM" id="SSF55486">
    <property type="entry name" value="Metalloproteases ('zincins'), catalytic domain"/>
    <property type="match status" value="1"/>
</dbReference>
<evidence type="ECO:0000313" key="14">
    <source>
        <dbReference type="Proteomes" id="UP000681967"/>
    </source>
</evidence>
<evidence type="ECO:0000313" key="12">
    <source>
        <dbReference type="EMBL" id="CAF4024207.1"/>
    </source>
</evidence>
<evidence type="ECO:0008006" key="15">
    <source>
        <dbReference type="Google" id="ProtNLM"/>
    </source>
</evidence>
<keyword evidence="6 9" id="KW-0862">Zinc</keyword>
<dbReference type="SUPFAM" id="SSF63737">
    <property type="entry name" value="Leukotriene A4 hydrolase N-terminal domain"/>
    <property type="match status" value="1"/>
</dbReference>
<comment type="cofactor">
    <cofactor evidence="9">
        <name>Zn(2+)</name>
        <dbReference type="ChEBI" id="CHEBI:29105"/>
    </cofactor>
    <text evidence="9">Binds 1 zinc ion per subunit.</text>
</comment>
<dbReference type="PANTHER" id="PTHR11533">
    <property type="entry name" value="PROTEASE M1 ZINC METALLOPROTEASE"/>
    <property type="match status" value="1"/>
</dbReference>
<name>A0A8S2QXJ2_9BILA</name>
<dbReference type="GO" id="GO:0016020">
    <property type="term" value="C:membrane"/>
    <property type="evidence" value="ECO:0007669"/>
    <property type="project" value="TreeGrafter"/>
</dbReference>
<dbReference type="Gene3D" id="2.60.40.1730">
    <property type="entry name" value="tricorn interacting facor f3 domain"/>
    <property type="match status" value="1"/>
</dbReference>
<dbReference type="FunFam" id="1.10.390.10:FF:000033">
    <property type="entry name" value="Endoplasmic reticulum aminopeptidase 1b"/>
    <property type="match status" value="1"/>
</dbReference>
<dbReference type="EMBL" id="CAJOBI010005178">
    <property type="protein sequence ID" value="CAF4024207.1"/>
    <property type="molecule type" value="Genomic_DNA"/>
</dbReference>
<evidence type="ECO:0000256" key="4">
    <source>
        <dbReference type="ARBA" id="ARBA00022723"/>
    </source>
</evidence>
<dbReference type="GO" id="GO:0005615">
    <property type="term" value="C:extracellular space"/>
    <property type="evidence" value="ECO:0007669"/>
    <property type="project" value="TreeGrafter"/>
</dbReference>